<accession>M7YG68</accession>
<dbReference type="PANTHER" id="PTHR34483:SF4">
    <property type="entry name" value="OS08G0256000 PROTEIN"/>
    <property type="match status" value="1"/>
</dbReference>
<protein>
    <submittedName>
        <fullName evidence="1">Uncharacterized protein</fullName>
    </submittedName>
</protein>
<name>M7YG68_TRIUA</name>
<dbReference type="OMA" id="YYFACRE"/>
<proteinExistence type="predicted"/>
<dbReference type="PANTHER" id="PTHR34483">
    <property type="entry name" value="OS09G0129800 PROTEIN"/>
    <property type="match status" value="1"/>
</dbReference>
<organism evidence="1">
    <name type="scientific">Triticum urartu</name>
    <name type="common">Red wild einkorn</name>
    <name type="synonym">Crithodium urartu</name>
    <dbReference type="NCBI Taxonomy" id="4572"/>
    <lineage>
        <taxon>Eukaryota</taxon>
        <taxon>Viridiplantae</taxon>
        <taxon>Streptophyta</taxon>
        <taxon>Embryophyta</taxon>
        <taxon>Tracheophyta</taxon>
        <taxon>Spermatophyta</taxon>
        <taxon>Magnoliopsida</taxon>
        <taxon>Liliopsida</taxon>
        <taxon>Poales</taxon>
        <taxon>Poaceae</taxon>
        <taxon>BOP clade</taxon>
        <taxon>Pooideae</taxon>
        <taxon>Triticodae</taxon>
        <taxon>Triticeae</taxon>
        <taxon>Triticinae</taxon>
        <taxon>Triticum</taxon>
    </lineage>
</organism>
<dbReference type="EMBL" id="KD244411">
    <property type="protein sequence ID" value="EMS49358.1"/>
    <property type="molecule type" value="Genomic_DNA"/>
</dbReference>
<sequence length="319" mass="34907">MADAAPRSAAAFLKDGTFLPARRCRLFLELFTLSAVLSVALYLFKRLALAGAAADAYLESYFLSPHDMDIGGVSHFIATWRPSDYHRILAPAYLVAGIAVGSATYIATVSAAVMARSDSGGEEQKHHTLPSFLRKVKSNLARPAKILVLSSVLRVALLLLVGEALEMHPTERYPARHLYLLLEFVCSVAVVASVAEGPGKGTALWRACRLMQRKYHSQYVLYLAGVLVIRTAIFLVCVLVVAMVGSPPMGGVVDASFKFLLLSAKEVLSVGNVTGYYFACRERDEQEKDAAARILIRESTTTSSKSLLRFLLITFLPWY</sequence>
<evidence type="ECO:0000313" key="1">
    <source>
        <dbReference type="EMBL" id="EMS49358.1"/>
    </source>
</evidence>
<dbReference type="AlphaFoldDB" id="M7YG68"/>
<gene>
    <name evidence="1" type="ORF">TRIUR3_19592</name>
</gene>
<reference evidence="1" key="1">
    <citation type="journal article" date="2013" name="Nature">
        <title>Draft genome of the wheat A-genome progenitor Triticum urartu.</title>
        <authorList>
            <person name="Ling H.Q."/>
            <person name="Zhao S."/>
            <person name="Liu D."/>
            <person name="Wang J."/>
            <person name="Sun H."/>
            <person name="Zhang C."/>
            <person name="Fan H."/>
            <person name="Li D."/>
            <person name="Dong L."/>
            <person name="Tao Y."/>
            <person name="Gao C."/>
            <person name="Wu H."/>
            <person name="Li Y."/>
            <person name="Cui Y."/>
            <person name="Guo X."/>
            <person name="Zheng S."/>
            <person name="Wang B."/>
            <person name="Yu K."/>
            <person name="Liang Q."/>
            <person name="Yang W."/>
            <person name="Lou X."/>
            <person name="Chen J."/>
            <person name="Feng M."/>
            <person name="Jian J."/>
            <person name="Zhang X."/>
            <person name="Luo G."/>
            <person name="Jiang Y."/>
            <person name="Liu J."/>
            <person name="Wang Z."/>
            <person name="Sha Y."/>
            <person name="Zhang B."/>
            <person name="Wu H."/>
            <person name="Tang D."/>
            <person name="Shen Q."/>
            <person name="Xue P."/>
            <person name="Zou S."/>
            <person name="Wang X."/>
            <person name="Liu X."/>
            <person name="Wang F."/>
            <person name="Yang Y."/>
            <person name="An X."/>
            <person name="Dong Z."/>
            <person name="Zhang K."/>
            <person name="Zhang X."/>
            <person name="Luo M.C."/>
            <person name="Dvorak J."/>
            <person name="Tong Y."/>
            <person name="Wang J."/>
            <person name="Yang H."/>
            <person name="Li Z."/>
            <person name="Wang D."/>
            <person name="Zhang A."/>
            <person name="Wang J."/>
        </authorList>
    </citation>
    <scope>NUCLEOTIDE SEQUENCE</scope>
</reference>